<dbReference type="AlphaFoldDB" id="A0A1Q9BVS7"/>
<dbReference type="OrthoDB" id="10063560at2759"/>
<accession>A0A1Q9BVS7</accession>
<reference evidence="1 2" key="1">
    <citation type="submission" date="2016-02" db="EMBL/GenBank/DDBJ databases">
        <title>Genome analysis of coral dinoflagellate symbionts highlights evolutionary adaptations to a symbiotic lifestyle.</title>
        <authorList>
            <person name="Aranda M."/>
            <person name="Li Y."/>
            <person name="Liew Y.J."/>
            <person name="Baumgarten S."/>
            <person name="Simakov O."/>
            <person name="Wilson M."/>
            <person name="Piel J."/>
            <person name="Ashoor H."/>
            <person name="Bougouffa S."/>
            <person name="Bajic V.B."/>
            <person name="Ryu T."/>
            <person name="Ravasi T."/>
            <person name="Bayer T."/>
            <person name="Micklem G."/>
            <person name="Kim H."/>
            <person name="Bhak J."/>
            <person name="Lajeunesse T.C."/>
            <person name="Voolstra C.R."/>
        </authorList>
    </citation>
    <scope>NUCLEOTIDE SEQUENCE [LARGE SCALE GENOMIC DNA]</scope>
    <source>
        <strain evidence="1 2">CCMP2467</strain>
    </source>
</reference>
<gene>
    <name evidence="1" type="ORF">AK812_SmicGene45603</name>
</gene>
<proteinExistence type="predicted"/>
<evidence type="ECO:0000313" key="2">
    <source>
        <dbReference type="Proteomes" id="UP000186817"/>
    </source>
</evidence>
<organism evidence="1 2">
    <name type="scientific">Symbiodinium microadriaticum</name>
    <name type="common">Dinoflagellate</name>
    <name type="synonym">Zooxanthella microadriatica</name>
    <dbReference type="NCBI Taxonomy" id="2951"/>
    <lineage>
        <taxon>Eukaryota</taxon>
        <taxon>Sar</taxon>
        <taxon>Alveolata</taxon>
        <taxon>Dinophyceae</taxon>
        <taxon>Suessiales</taxon>
        <taxon>Symbiodiniaceae</taxon>
        <taxon>Symbiodinium</taxon>
    </lineage>
</organism>
<evidence type="ECO:0000313" key="1">
    <source>
        <dbReference type="EMBL" id="OLP74765.1"/>
    </source>
</evidence>
<comment type="caution">
    <text evidence="1">The sequence shown here is derived from an EMBL/GenBank/DDBJ whole genome shotgun (WGS) entry which is preliminary data.</text>
</comment>
<dbReference type="Proteomes" id="UP000186817">
    <property type="component" value="Unassembled WGS sequence"/>
</dbReference>
<keyword evidence="2" id="KW-1185">Reference proteome</keyword>
<dbReference type="EMBL" id="LSRX01003237">
    <property type="protein sequence ID" value="OLP74765.1"/>
    <property type="molecule type" value="Genomic_DNA"/>
</dbReference>
<name>A0A1Q9BVS7_SYMMI</name>
<protein>
    <submittedName>
        <fullName evidence="1">Uncharacterized protein</fullName>
    </submittedName>
</protein>
<sequence length="85" mass="8979">MFLGLQERVDACKAPAEQLVIHGPGLTTAIAVFQGQSKQLTHEAAGEQTSVKAGHGWLPPLLGLEVQESGTLLDPTVVVKVHQTV</sequence>